<accession>A0A2A8D9E2</accession>
<comment type="caution">
    <text evidence="2">The sequence shown here is derived from an EMBL/GenBank/DDBJ whole genome shotgun (WGS) entry which is preliminary data.</text>
</comment>
<dbReference type="InterPro" id="IPR010093">
    <property type="entry name" value="SinI_DNA-bd"/>
</dbReference>
<dbReference type="InterPro" id="IPR041657">
    <property type="entry name" value="HTH_17"/>
</dbReference>
<keyword evidence="3" id="KW-1185">Reference proteome</keyword>
<dbReference type="Gene3D" id="1.10.10.10">
    <property type="entry name" value="Winged helix-like DNA-binding domain superfamily/Winged helix DNA-binding domain"/>
    <property type="match status" value="1"/>
</dbReference>
<dbReference type="CDD" id="cd04762">
    <property type="entry name" value="HTH_MerR-trunc"/>
    <property type="match status" value="1"/>
</dbReference>
<dbReference type="InterPro" id="IPR009061">
    <property type="entry name" value="DNA-bd_dom_put_sf"/>
</dbReference>
<evidence type="ECO:0000259" key="1">
    <source>
        <dbReference type="Pfam" id="PF12728"/>
    </source>
</evidence>
<dbReference type="GO" id="GO:0003677">
    <property type="term" value="F:DNA binding"/>
    <property type="evidence" value="ECO:0007669"/>
    <property type="project" value="InterPro"/>
</dbReference>
<dbReference type="InterPro" id="IPR036388">
    <property type="entry name" value="WH-like_DNA-bd_sf"/>
</dbReference>
<sequence>MTAQHTRTFAAEPLQEQIIPLSKEFVESLTVQGTLPNGQKVQAPEPVADFVRAQFQAILAHHDVSVQFSPEILTTGEAAAILGLSRPTLAKWADEGRIPSHKAGTHRRFKREDVFAFREHRRTEKKQALHDLLDFQSAHPELDEG</sequence>
<dbReference type="RefSeq" id="WP_098042528.1">
    <property type="nucleotide sequence ID" value="NZ_CAURLQ010000034.1"/>
</dbReference>
<dbReference type="Pfam" id="PF12728">
    <property type="entry name" value="HTH_17"/>
    <property type="match status" value="1"/>
</dbReference>
<dbReference type="SUPFAM" id="SSF46955">
    <property type="entry name" value="Putative DNA-binding domain"/>
    <property type="match status" value="1"/>
</dbReference>
<dbReference type="AlphaFoldDB" id="A0A2A8D9E2"/>
<dbReference type="EMBL" id="PDEV01000001">
    <property type="protein sequence ID" value="PEN17403.1"/>
    <property type="molecule type" value="Genomic_DNA"/>
</dbReference>
<evidence type="ECO:0000313" key="2">
    <source>
        <dbReference type="EMBL" id="PEN17403.1"/>
    </source>
</evidence>
<protein>
    <recommendedName>
        <fullName evidence="1">Helix-turn-helix domain-containing protein</fullName>
    </recommendedName>
</protein>
<organism evidence="2 3">
    <name type="scientific">Rothia dentocariosa</name>
    <dbReference type="NCBI Taxonomy" id="2047"/>
    <lineage>
        <taxon>Bacteria</taxon>
        <taxon>Bacillati</taxon>
        <taxon>Actinomycetota</taxon>
        <taxon>Actinomycetes</taxon>
        <taxon>Micrococcales</taxon>
        <taxon>Micrococcaceae</taxon>
        <taxon>Rothia</taxon>
    </lineage>
</organism>
<feature type="domain" description="Helix-turn-helix" evidence="1">
    <location>
        <begin position="73"/>
        <end position="121"/>
    </location>
</feature>
<dbReference type="NCBIfam" id="TIGR01764">
    <property type="entry name" value="excise"/>
    <property type="match status" value="1"/>
</dbReference>
<gene>
    <name evidence="2" type="ORF">CRM92_05235</name>
</gene>
<proteinExistence type="predicted"/>
<name>A0A2A8D9E2_9MICC</name>
<dbReference type="Proteomes" id="UP000219947">
    <property type="component" value="Unassembled WGS sequence"/>
</dbReference>
<reference evidence="2" key="1">
    <citation type="submission" date="2017-10" db="EMBL/GenBank/DDBJ databases">
        <title>Kefir isolates.</title>
        <authorList>
            <person name="Kim Y."/>
            <person name="Blasche S."/>
        </authorList>
    </citation>
    <scope>NUCLEOTIDE SEQUENCE [LARGE SCALE GENOMIC DNA]</scope>
    <source>
        <strain evidence="2">OG2-2</strain>
    </source>
</reference>
<evidence type="ECO:0000313" key="3">
    <source>
        <dbReference type="Proteomes" id="UP000219947"/>
    </source>
</evidence>